<accession>A0A1Y6AQT3</accession>
<dbReference type="SUPFAM" id="SSF52540">
    <property type="entry name" value="P-loop containing nucleoside triphosphate hydrolases"/>
    <property type="match status" value="1"/>
</dbReference>
<organism evidence="1 2">
    <name type="scientific">Bacillus mobilis</name>
    <dbReference type="NCBI Taxonomy" id="2026190"/>
    <lineage>
        <taxon>Bacteria</taxon>
        <taxon>Bacillati</taxon>
        <taxon>Bacillota</taxon>
        <taxon>Bacilli</taxon>
        <taxon>Bacillales</taxon>
        <taxon>Bacillaceae</taxon>
        <taxon>Bacillus</taxon>
        <taxon>Bacillus cereus group</taxon>
    </lineage>
</organism>
<dbReference type="RefSeq" id="WP_088029776.1">
    <property type="nucleotide sequence ID" value="NZ_FWZD01000072.1"/>
</dbReference>
<dbReference type="AlphaFoldDB" id="A0A1Y6AQT3"/>
<protein>
    <submittedName>
        <fullName evidence="1">Uncharacterized protein</fullName>
    </submittedName>
</protein>
<evidence type="ECO:0000313" key="2">
    <source>
        <dbReference type="Proteomes" id="UP000194439"/>
    </source>
</evidence>
<dbReference type="InterPro" id="IPR027417">
    <property type="entry name" value="P-loop_NTPase"/>
</dbReference>
<sequence>MSKINEIQNKLGELNGGEFQKLMDAYFAKEYKGEIYPIGSVLKNNNTKTGTPDTLIKPDKGKYIYVEYTVQKNKIVTKFKDDIQKCLDENKTGIQTEQVDKIICCCNTRLGSGEIEELISEGRTKGVNIEVVSLDTLAYKLIDHPFIINDFLGISIDTQQILDLEDFIKLNDSGKLATPLDMGIFGREEEITEIITSINDNQITILSGYPGIGKTRISLESIRAFRVNHDEYELKCLRNNGQNIYDDLNLYFNRPGYYLIMVDDANLMTNIQLILDLFSWESKGVHIKLLLTVREYAEMKIIDKISKYQYEIFKINPLKEEDIKLLCEHFEVRNSKYIERIYEISKGNPRLAIMACSTAKRENNLKSVENTVDLLESYYQDVKLHFETELENKELLKVAAILSFLNHVNLRDEENIKLICGIANVEKETFLNLILKLHYMEIIDIHEDELVKISDQILSVYLFYLTIFKEKLIPYKLLLDQYYPLSKNRVIENLNNVFSYFYKEDNLELVKEAVKKKYDENVKNSREDEKEEYLKVFWFALEIEGLLYSKNKIEAFQMETNVNLKFELKTNNEKHSNILSLLAQYKNSGYYLEAIDLILLYLEKKPSEFSSVYHVLIGNFGFDERSVNHGYIKELELLKKIDQRYSLKKDILYTNLLFETFKYYLKFYYEHTRWKEKKMVRFFYTPLYLEGNLPKIRERVWERLRELYKQKIHSDEIHKLLYNYIPSKMDFVDIDVLKLDKDFIEIIITEMEEVTIEQAIVFNRLNKLLQIHNIRLNESSEKLISTYEYDIYQKLFGELKAEEMNILNEEGSLKEWFNELSEGNICELFNICKKVVAVDYLSSKKYAAAQRLETLFLITPQSRIMRILQLFFNKDIQISVYPGNIMKNIVDLEQLKNTIVPLEFYNKGYWLYCVYREMSFSNPNSELLKEIYNYFNQSEGEVSGYYRDILFLETYIKIDEDVFINVINSLLKEEDVVVLRSLEDFINKCIESEEYTSIYLKNDIDLLKKIYIRLLKMKQYFDYDSAILQVLTRWNSSILKEVIENILEDEMSMYEFEENISLQFIWKEENWFELSEMISELIVKYIKVPVKYIAAIELLEELLHIDTDILADEYRYRLFEWVNSKIILWSEDEALIKILFQCLVKFNDDQQIDWIIKLIQTKPEFDLFKKIPFLPRISSWSGSEIPSLKSRQLFYRQLEQKIHGIQFLEHKQWLQERINIIEDRIKEAKIKELVQDI</sequence>
<dbReference type="Proteomes" id="UP000194439">
    <property type="component" value="Unassembled WGS sequence"/>
</dbReference>
<dbReference type="EMBL" id="FWZD01000072">
    <property type="protein sequence ID" value="SME45597.1"/>
    <property type="molecule type" value="Genomic_DNA"/>
</dbReference>
<proteinExistence type="predicted"/>
<name>A0A1Y6AQT3_9BACI</name>
<gene>
    <name evidence="1" type="ORF">BACERE00185_05022</name>
</gene>
<evidence type="ECO:0000313" key="1">
    <source>
        <dbReference type="EMBL" id="SME45597.1"/>
    </source>
</evidence>
<reference evidence="2" key="1">
    <citation type="submission" date="2017-04" db="EMBL/GenBank/DDBJ databases">
        <authorList>
            <person name="Criscuolo A."/>
        </authorList>
    </citation>
    <scope>NUCLEOTIDE SEQUENCE [LARGE SCALE GENOMIC DNA]</scope>
</reference>